<proteinExistence type="predicted"/>
<name>A0A5A7N9V2_9PROT</name>
<keyword evidence="2" id="KW-1185">Reference proteome</keyword>
<dbReference type="EMBL" id="BKCN01000005">
    <property type="protein sequence ID" value="GER03756.1"/>
    <property type="molecule type" value="Genomic_DNA"/>
</dbReference>
<protein>
    <recommendedName>
        <fullName evidence="3">DUF2063 domain-containing protein</fullName>
    </recommendedName>
</protein>
<evidence type="ECO:0000313" key="2">
    <source>
        <dbReference type="Proteomes" id="UP000324996"/>
    </source>
</evidence>
<gene>
    <name evidence="1" type="ORF">JCM17846_14380</name>
</gene>
<dbReference type="Proteomes" id="UP000324996">
    <property type="component" value="Unassembled WGS sequence"/>
</dbReference>
<organism evidence="1 2">
    <name type="scientific">Iodidimonas nitroreducens</name>
    <dbReference type="NCBI Taxonomy" id="1236968"/>
    <lineage>
        <taxon>Bacteria</taxon>
        <taxon>Pseudomonadati</taxon>
        <taxon>Pseudomonadota</taxon>
        <taxon>Alphaproteobacteria</taxon>
        <taxon>Iodidimonadales</taxon>
        <taxon>Iodidimonadaceae</taxon>
        <taxon>Iodidimonas</taxon>
    </lineage>
</organism>
<accession>A0A5A7N9V2</accession>
<evidence type="ECO:0008006" key="3">
    <source>
        <dbReference type="Google" id="ProtNLM"/>
    </source>
</evidence>
<sequence length="180" mass="19496">MVDYGHDLPAFLESDDFRNRYEAANRHPYFADIARLELASFKMLSAPEMAPLDPAFLANIPPQDVESLRFDLAPYACLLASPWPVLDIYKMAMAAAEGDDSVNAPALADNPARLLIIRLHGDVEIIPLSYGDFSFLMSLDAGAALGESAAAAFASQNDFDLSSVLSQALSMGVFASFTEK</sequence>
<reference evidence="1 2" key="1">
    <citation type="submission" date="2019-09" db="EMBL/GenBank/DDBJ databases">
        <title>NBRP : Genome information of microbial organism related human and environment.</title>
        <authorList>
            <person name="Hattori M."/>
            <person name="Oshima K."/>
            <person name="Inaba H."/>
            <person name="Suda W."/>
            <person name="Sakamoto M."/>
            <person name="Iino T."/>
            <person name="Kitahara M."/>
            <person name="Oshida Y."/>
            <person name="Iida T."/>
            <person name="Kudo T."/>
            <person name="Itoh T."/>
            <person name="Ohkuma M."/>
        </authorList>
    </citation>
    <scope>NUCLEOTIDE SEQUENCE [LARGE SCALE GENOMIC DNA]</scope>
    <source>
        <strain evidence="1 2">Q-1</strain>
    </source>
</reference>
<dbReference type="AlphaFoldDB" id="A0A5A7N9V2"/>
<comment type="caution">
    <text evidence="1">The sequence shown here is derived from an EMBL/GenBank/DDBJ whole genome shotgun (WGS) entry which is preliminary data.</text>
</comment>
<evidence type="ECO:0000313" key="1">
    <source>
        <dbReference type="EMBL" id="GER03756.1"/>
    </source>
</evidence>